<proteinExistence type="predicted"/>
<dbReference type="AlphaFoldDB" id="A0A1M5WF49"/>
<keyword evidence="2" id="KW-1185">Reference proteome</keyword>
<dbReference type="EMBL" id="FQXJ01000005">
    <property type="protein sequence ID" value="SHH86135.1"/>
    <property type="molecule type" value="Genomic_DNA"/>
</dbReference>
<accession>A0A1M5WF49</accession>
<evidence type="ECO:0000313" key="1">
    <source>
        <dbReference type="EMBL" id="SHH86135.1"/>
    </source>
</evidence>
<dbReference type="OrthoDB" id="1799465at2"/>
<reference evidence="2" key="1">
    <citation type="submission" date="2016-11" db="EMBL/GenBank/DDBJ databases">
        <authorList>
            <person name="Varghese N."/>
            <person name="Submissions S."/>
        </authorList>
    </citation>
    <scope>NUCLEOTIDE SEQUENCE [LARGE SCALE GENOMIC DNA]</scope>
    <source>
        <strain evidence="2">DSM 15449</strain>
    </source>
</reference>
<protein>
    <submittedName>
        <fullName evidence="1">Uncharacterized protein</fullName>
    </submittedName>
</protein>
<evidence type="ECO:0000313" key="2">
    <source>
        <dbReference type="Proteomes" id="UP000183954"/>
    </source>
</evidence>
<dbReference type="Proteomes" id="UP000183954">
    <property type="component" value="Unassembled WGS sequence"/>
</dbReference>
<gene>
    <name evidence="1" type="ORF">SAMN02746098_01590</name>
</gene>
<sequence length="107" mass="12596">MTREPAENINDLIQELFWERSRACDYYESGEYEKHSNKSRALDKKLKKRLGKKRWRELFWYVYGIDAVKGEELAGLQGSCYKRGFNDALILMGEIERAKNGLPTIFN</sequence>
<organism evidence="1 2">
    <name type="scientific">Desulfosporosinus lacus DSM 15449</name>
    <dbReference type="NCBI Taxonomy" id="1121420"/>
    <lineage>
        <taxon>Bacteria</taxon>
        <taxon>Bacillati</taxon>
        <taxon>Bacillota</taxon>
        <taxon>Clostridia</taxon>
        <taxon>Eubacteriales</taxon>
        <taxon>Desulfitobacteriaceae</taxon>
        <taxon>Desulfosporosinus</taxon>
    </lineage>
</organism>
<dbReference type="STRING" id="1121420.SAMN02746098_01590"/>
<name>A0A1M5WF49_9FIRM</name>
<dbReference type="RefSeq" id="WP_073029169.1">
    <property type="nucleotide sequence ID" value="NZ_FQXJ01000005.1"/>
</dbReference>